<keyword evidence="2" id="KW-1185">Reference proteome</keyword>
<sequence length="114" mass="13455">MPRERTGRRTPEQITWKSWEHVSGREIKYKWRHAWKEKPGDDYVAFDGDTQIGRIFRSQAGGGIDNRWFWIVATDGSHRLDWPSAGYEDSAYVASRRLEMIYESIKSGKRRTHP</sequence>
<accession>A0ABZ0Z868</accession>
<name>A0ABZ0Z868_9HYPH</name>
<reference evidence="1 2" key="1">
    <citation type="submission" date="2023-12" db="EMBL/GenBank/DDBJ databases">
        <authorList>
            <person name="Menendez E."/>
            <person name="Kaur S."/>
            <person name="Flores-Felix J.D."/>
            <person name="diCenzo G.C."/>
            <person name="Peix A."/>
            <person name="Velazquez E."/>
        </authorList>
    </citation>
    <scope>NUCLEOTIDE SEQUENCE [LARGE SCALE GENOMIC DNA]</scope>
    <source>
        <strain evidence="1 2">CIP 108029</strain>
    </source>
</reference>
<evidence type="ECO:0000313" key="1">
    <source>
        <dbReference type="EMBL" id="WQN35763.1"/>
    </source>
</evidence>
<proteinExistence type="predicted"/>
<dbReference type="Proteomes" id="UP001322785">
    <property type="component" value="Chromosome"/>
</dbReference>
<protein>
    <submittedName>
        <fullName evidence="1">Uncharacterized protein</fullName>
    </submittedName>
</protein>
<evidence type="ECO:0000313" key="2">
    <source>
        <dbReference type="Proteomes" id="UP001322785"/>
    </source>
</evidence>
<organism evidence="1 2">
    <name type="scientific">Rhizobium indigoferae</name>
    <dbReference type="NCBI Taxonomy" id="158891"/>
    <lineage>
        <taxon>Bacteria</taxon>
        <taxon>Pseudomonadati</taxon>
        <taxon>Pseudomonadota</taxon>
        <taxon>Alphaproteobacteria</taxon>
        <taxon>Hyphomicrobiales</taxon>
        <taxon>Rhizobiaceae</taxon>
        <taxon>Rhizobium/Agrobacterium group</taxon>
        <taxon>Rhizobium</taxon>
    </lineage>
</organism>
<dbReference type="RefSeq" id="WP_284200497.1">
    <property type="nucleotide sequence ID" value="NZ_BSOQ01000015.1"/>
</dbReference>
<gene>
    <name evidence="1" type="ORF">U5G49_000813</name>
</gene>
<dbReference type="EMBL" id="CP140635">
    <property type="protein sequence ID" value="WQN35763.1"/>
    <property type="molecule type" value="Genomic_DNA"/>
</dbReference>